<protein>
    <submittedName>
        <fullName evidence="3">Peptidase S15</fullName>
    </submittedName>
</protein>
<dbReference type="EMBL" id="CP007029">
    <property type="protein sequence ID" value="AHE98936.1"/>
    <property type="molecule type" value="Genomic_DNA"/>
</dbReference>
<evidence type="ECO:0000259" key="2">
    <source>
        <dbReference type="SMART" id="SM00939"/>
    </source>
</evidence>
<dbReference type="HOGENOM" id="CLU_015590_4_0_6"/>
<dbReference type="Gene3D" id="3.40.50.1820">
    <property type="entry name" value="alpha/beta hydrolase"/>
    <property type="match status" value="1"/>
</dbReference>
<dbReference type="STRING" id="713585.THITH_12440"/>
<accession>W0DKF3</accession>
<dbReference type="SMART" id="SM00939">
    <property type="entry name" value="PepX_C"/>
    <property type="match status" value="1"/>
</dbReference>
<dbReference type="Pfam" id="PF08530">
    <property type="entry name" value="PepX_C"/>
    <property type="match status" value="1"/>
</dbReference>
<dbReference type="PANTHER" id="PTHR43056:SF10">
    <property type="entry name" value="COCE_NOND FAMILY, PUTATIVE (AFU_ORTHOLOGUE AFUA_7G00600)-RELATED"/>
    <property type="match status" value="1"/>
</dbReference>
<dbReference type="Gene3D" id="1.10.3020.10">
    <property type="entry name" value="alpha-amino acid ester hydrolase ( Helical cap domain)"/>
    <property type="match status" value="1"/>
</dbReference>
<dbReference type="InterPro" id="IPR000383">
    <property type="entry name" value="Xaa-Pro-like_dom"/>
</dbReference>
<sequence length="675" mass="76458">MRVVADLPVQVRELEHVWIPMSDGVRLAARIWHPADAPKHPVPAILEYIPYRRRDSTRMRDDGIHRYFAGHGYACVRVDLRGSGDSEGVLQDEYLQQELDDGVEVIRWISEQPWCSGGVGMIGISWGGFNGLQIAAMRPPALKAVVSVCSTDDRYADDVHHMGGCLLGDNLSWASTMFAYNSLPPDPEIVGPQWRDLWFQRLEGSGFWLEQWLRHQRRDDYWRHGSICEDWSAVQCPVMAVSGWADGYSNAVFRLLANLQVPRLGLVGPWSHKYPHQGVPGPAIGFLQECLRWWDRWLKGRETGIMNEPMLRAWMQDSVPPTTYYDERPGWWVGEPGWPSPQVHREFFTLAWPGTLEPESEAVTERVMTLRSPLSVGLFAGKWCSYAATPDLPHDQREEDGGAMVFTSAPLDEPLEILGAAKLDLQLTVDRPVAMVAARLSDVASDDKATRVTYGLLNLTHRDSSESPAPLEPGRVYRVRIKFNDVAQRFPAGHRLRLSLSTSYWPLAWPAPQPVCLRVTTGASRLLLPVRPPRDAEDAAIVFPEPEGAPASTPVRQLTPQAHHWRVTRDLAEDRSTLEVVNDQGTVLLEALGLQMQRKALEWYSYEGDDVNSTRGETLWERGFRRGDWSVRTVTRTVLTSTPTEFLLHAQLDAYEGERRVYSRNWDVRIPRDLV</sequence>
<organism evidence="3 4">
    <name type="scientific">Thioalkalivibrio paradoxus ARh 1</name>
    <dbReference type="NCBI Taxonomy" id="713585"/>
    <lineage>
        <taxon>Bacteria</taxon>
        <taxon>Pseudomonadati</taxon>
        <taxon>Pseudomonadota</taxon>
        <taxon>Gammaproteobacteria</taxon>
        <taxon>Chromatiales</taxon>
        <taxon>Ectothiorhodospiraceae</taxon>
        <taxon>Thioalkalivibrio</taxon>
    </lineage>
</organism>
<evidence type="ECO:0000313" key="4">
    <source>
        <dbReference type="Proteomes" id="UP000005289"/>
    </source>
</evidence>
<gene>
    <name evidence="3" type="ORF">THITH_12440</name>
</gene>
<dbReference type="OrthoDB" id="9806163at2"/>
<dbReference type="AlphaFoldDB" id="W0DKF3"/>
<dbReference type="PANTHER" id="PTHR43056">
    <property type="entry name" value="PEPTIDASE S9 PROLYL OLIGOPEPTIDASE"/>
    <property type="match status" value="1"/>
</dbReference>
<name>W0DKF3_9GAMM</name>
<dbReference type="KEGG" id="tti:THITH_12440"/>
<evidence type="ECO:0000256" key="1">
    <source>
        <dbReference type="ARBA" id="ARBA00022801"/>
    </source>
</evidence>
<feature type="domain" description="Xaa-Pro dipeptidyl-peptidase C-terminal" evidence="2">
    <location>
        <begin position="291"/>
        <end position="542"/>
    </location>
</feature>
<dbReference type="InterPro" id="IPR050585">
    <property type="entry name" value="Xaa-Pro_dipeptidyl-ppase/CocE"/>
</dbReference>
<keyword evidence="1" id="KW-0378">Hydrolase</keyword>
<reference evidence="3 4" key="1">
    <citation type="submission" date="2013-12" db="EMBL/GenBank/DDBJ databases">
        <authorList>
            <consortium name="DOE Joint Genome Institute"/>
            <person name="Muyzer G."/>
            <person name="Huntemann M."/>
            <person name="Han J."/>
            <person name="Chen A."/>
            <person name="Kyrpides N."/>
            <person name="Mavromatis K."/>
            <person name="Markowitz V."/>
            <person name="Palaniappan K."/>
            <person name="Ivanova N."/>
            <person name="Schaumberg A."/>
            <person name="Pati A."/>
            <person name="Liolios K."/>
            <person name="Nordberg H.P."/>
            <person name="Cantor M.N."/>
            <person name="Hua S.X."/>
            <person name="Woyke T."/>
        </authorList>
    </citation>
    <scope>NUCLEOTIDE SEQUENCE [LARGE SCALE GENOMIC DNA]</scope>
    <source>
        <strain evidence="3 4">ARh 1</strain>
    </source>
</reference>
<proteinExistence type="predicted"/>
<dbReference type="NCBIfam" id="TIGR00976">
    <property type="entry name" value="CocE_NonD"/>
    <property type="match status" value="1"/>
</dbReference>
<dbReference type="SUPFAM" id="SSF53474">
    <property type="entry name" value="alpha/beta-Hydrolases"/>
    <property type="match status" value="1"/>
</dbReference>
<dbReference type="SUPFAM" id="SSF49785">
    <property type="entry name" value="Galactose-binding domain-like"/>
    <property type="match status" value="1"/>
</dbReference>
<dbReference type="InterPro" id="IPR008979">
    <property type="entry name" value="Galactose-bd-like_sf"/>
</dbReference>
<evidence type="ECO:0000313" key="3">
    <source>
        <dbReference type="EMBL" id="AHE98936.1"/>
    </source>
</evidence>
<dbReference type="GO" id="GO:0008239">
    <property type="term" value="F:dipeptidyl-peptidase activity"/>
    <property type="evidence" value="ECO:0007669"/>
    <property type="project" value="InterPro"/>
</dbReference>
<dbReference type="Gene3D" id="2.60.120.260">
    <property type="entry name" value="Galactose-binding domain-like"/>
    <property type="match status" value="1"/>
</dbReference>
<dbReference type="InterPro" id="IPR005674">
    <property type="entry name" value="CocE/Ser_esterase"/>
</dbReference>
<dbReference type="Pfam" id="PF02129">
    <property type="entry name" value="Peptidase_S15"/>
    <property type="match status" value="1"/>
</dbReference>
<keyword evidence="4" id="KW-1185">Reference proteome</keyword>
<dbReference type="Proteomes" id="UP000005289">
    <property type="component" value="Chromosome"/>
</dbReference>
<dbReference type="RefSeq" id="WP_006748386.1">
    <property type="nucleotide sequence ID" value="NZ_CP007029.1"/>
</dbReference>
<dbReference type="InterPro" id="IPR029058">
    <property type="entry name" value="AB_hydrolase_fold"/>
</dbReference>
<dbReference type="InterPro" id="IPR013736">
    <property type="entry name" value="Xaa-Pro_dipept_C"/>
</dbReference>